<dbReference type="PANTHER" id="PTHR43283">
    <property type="entry name" value="BETA-LACTAMASE-RELATED"/>
    <property type="match status" value="1"/>
</dbReference>
<dbReference type="EMBL" id="JAPFFF010000629">
    <property type="protein sequence ID" value="KAK8833844.1"/>
    <property type="molecule type" value="Genomic_DNA"/>
</dbReference>
<dbReference type="InterPro" id="IPR050789">
    <property type="entry name" value="Diverse_Enzym_Activities"/>
</dbReference>
<accession>A0ABR2I5R8</accession>
<sequence length="393" mass="44475">MQPKKLDSNVIKKYIEDGISRQCAPSVSVGVYLKDGTKYEVSTGNHTYDPNSKKTESTDIYDLASISKVVATTLLLMKLYEDNILDLDQPLIEFLPDFKNIQCPDDSWRNRITTRHLLTHTAGLMATVPGSDFPHNSTLEYRREQIMKSVLKYEPGTDTVYSDVGFMFLYVIAEELYKQKVLSKSSEKKPGKPEELEKLWFFDPMEMHDTCYNPLETKDKNRIVPTEKSNDAFPGEEYLWGVVHDQKARHVGGIDGHAGLFSTVPDLLNYIELFLNKGNFRGKQILKPETIELFTKKVGIDPKSDKCLGLEIITSSGGIYTSPSAFGHTGFTGTFINIDPEYGVGHVLLTNAVHPNRQSKQEHGFLKFRNELGTLIYEKLGFTQNPHPLPKKE</sequence>
<dbReference type="Proteomes" id="UP001470230">
    <property type="component" value="Unassembled WGS sequence"/>
</dbReference>
<evidence type="ECO:0000313" key="3">
    <source>
        <dbReference type="EMBL" id="KAK8833844.1"/>
    </source>
</evidence>
<evidence type="ECO:0000313" key="4">
    <source>
        <dbReference type="EMBL" id="KAK8857869.1"/>
    </source>
</evidence>
<feature type="domain" description="Beta-lactamase-related" evidence="2">
    <location>
        <begin position="13"/>
        <end position="360"/>
    </location>
</feature>
<keyword evidence="5" id="KW-1185">Reference proteome</keyword>
<dbReference type="EMBL" id="JAPFFF010000019">
    <property type="protein sequence ID" value="KAK8857869.1"/>
    <property type="molecule type" value="Genomic_DNA"/>
</dbReference>
<protein>
    <recommendedName>
        <fullName evidence="2">Beta-lactamase-related domain-containing protein</fullName>
    </recommendedName>
</protein>
<keyword evidence="1" id="KW-0378">Hydrolase</keyword>
<evidence type="ECO:0000313" key="5">
    <source>
        <dbReference type="Proteomes" id="UP001470230"/>
    </source>
</evidence>
<name>A0ABR2I5R8_9EUKA</name>
<evidence type="ECO:0000259" key="2">
    <source>
        <dbReference type="Pfam" id="PF00144"/>
    </source>
</evidence>
<dbReference type="Gene3D" id="3.40.710.10">
    <property type="entry name" value="DD-peptidase/beta-lactamase superfamily"/>
    <property type="match status" value="1"/>
</dbReference>
<evidence type="ECO:0000256" key="1">
    <source>
        <dbReference type="ARBA" id="ARBA00022801"/>
    </source>
</evidence>
<proteinExistence type="predicted"/>
<dbReference type="SUPFAM" id="SSF56601">
    <property type="entry name" value="beta-lactamase/transpeptidase-like"/>
    <property type="match status" value="1"/>
</dbReference>
<dbReference type="InterPro" id="IPR012338">
    <property type="entry name" value="Beta-lactam/transpept-like"/>
</dbReference>
<dbReference type="InterPro" id="IPR001466">
    <property type="entry name" value="Beta-lactam-related"/>
</dbReference>
<dbReference type="Pfam" id="PF00144">
    <property type="entry name" value="Beta-lactamase"/>
    <property type="match status" value="1"/>
</dbReference>
<comment type="caution">
    <text evidence="4">The sequence shown here is derived from an EMBL/GenBank/DDBJ whole genome shotgun (WGS) entry which is preliminary data.</text>
</comment>
<dbReference type="PANTHER" id="PTHR43283:SF11">
    <property type="entry name" value="BETA-LACTAMASE-RELATED DOMAIN-CONTAINING PROTEIN"/>
    <property type="match status" value="1"/>
</dbReference>
<gene>
    <name evidence="4" type="ORF">M9Y10_012965</name>
    <name evidence="3" type="ORF">M9Y10_040124</name>
</gene>
<reference evidence="4 5" key="1">
    <citation type="submission" date="2024-04" db="EMBL/GenBank/DDBJ databases">
        <title>Tritrichomonas musculus Genome.</title>
        <authorList>
            <person name="Alves-Ferreira E."/>
            <person name="Grigg M."/>
            <person name="Lorenzi H."/>
            <person name="Galac M."/>
        </authorList>
    </citation>
    <scope>NUCLEOTIDE SEQUENCE [LARGE SCALE GENOMIC DNA]</scope>
    <source>
        <strain evidence="4 5">EAF2021</strain>
    </source>
</reference>
<organism evidence="4 5">
    <name type="scientific">Tritrichomonas musculus</name>
    <dbReference type="NCBI Taxonomy" id="1915356"/>
    <lineage>
        <taxon>Eukaryota</taxon>
        <taxon>Metamonada</taxon>
        <taxon>Parabasalia</taxon>
        <taxon>Tritrichomonadida</taxon>
        <taxon>Tritrichomonadidae</taxon>
        <taxon>Tritrichomonas</taxon>
    </lineage>
</organism>